<keyword evidence="2" id="KW-1185">Reference proteome</keyword>
<dbReference type="HOGENOM" id="CLU_2777365_0_0_1"/>
<organism evidence="1 2">
    <name type="scientific">Rozella allomycis (strain CSF55)</name>
    <dbReference type="NCBI Taxonomy" id="988480"/>
    <lineage>
        <taxon>Eukaryota</taxon>
        <taxon>Fungi</taxon>
        <taxon>Fungi incertae sedis</taxon>
        <taxon>Cryptomycota</taxon>
        <taxon>Cryptomycota incertae sedis</taxon>
        <taxon>Rozella</taxon>
    </lineage>
</organism>
<evidence type="ECO:0000313" key="2">
    <source>
        <dbReference type="Proteomes" id="UP000030755"/>
    </source>
</evidence>
<name>A0A075AS60_ROZAC</name>
<sequence>MDILRAVSLKQSTPHATNNHTHVSNANLVKQDLHVDTMEDSVCSFHEKDCIKPQKFKPKYENNTKFKVY</sequence>
<dbReference type="AlphaFoldDB" id="A0A075AS60"/>
<proteinExistence type="predicted"/>
<reference evidence="1 2" key="1">
    <citation type="journal article" date="2013" name="Curr. Biol.">
        <title>Shared signatures of parasitism and phylogenomics unite Cryptomycota and microsporidia.</title>
        <authorList>
            <person name="James T.Y."/>
            <person name="Pelin A."/>
            <person name="Bonen L."/>
            <person name="Ahrendt S."/>
            <person name="Sain D."/>
            <person name="Corradi N."/>
            <person name="Stajich J.E."/>
        </authorList>
    </citation>
    <scope>NUCLEOTIDE SEQUENCE [LARGE SCALE GENOMIC DNA]</scope>
    <source>
        <strain evidence="1 2">CSF55</strain>
    </source>
</reference>
<dbReference type="EMBL" id="KE561209">
    <property type="protein sequence ID" value="EPZ31556.1"/>
    <property type="molecule type" value="Genomic_DNA"/>
</dbReference>
<protein>
    <submittedName>
        <fullName evidence="1">Uncharacterized protein</fullName>
    </submittedName>
</protein>
<gene>
    <name evidence="1" type="ORF">O9G_000032</name>
</gene>
<dbReference type="Proteomes" id="UP000030755">
    <property type="component" value="Unassembled WGS sequence"/>
</dbReference>
<accession>A0A075AS60</accession>
<evidence type="ECO:0000313" key="1">
    <source>
        <dbReference type="EMBL" id="EPZ31556.1"/>
    </source>
</evidence>